<protein>
    <submittedName>
        <fullName evidence="1">Uncharacterized protein</fullName>
    </submittedName>
</protein>
<evidence type="ECO:0000313" key="1">
    <source>
        <dbReference type="EMBL" id="GBP76754.1"/>
    </source>
</evidence>
<dbReference type="OrthoDB" id="8240057at2759"/>
<accession>A0A4C1YPE1</accession>
<reference evidence="1 2" key="1">
    <citation type="journal article" date="2019" name="Commun. Biol.">
        <title>The bagworm genome reveals a unique fibroin gene that provides high tensile strength.</title>
        <authorList>
            <person name="Kono N."/>
            <person name="Nakamura H."/>
            <person name="Ohtoshi R."/>
            <person name="Tomita M."/>
            <person name="Numata K."/>
            <person name="Arakawa K."/>
        </authorList>
    </citation>
    <scope>NUCLEOTIDE SEQUENCE [LARGE SCALE GENOMIC DNA]</scope>
</reference>
<organism evidence="1 2">
    <name type="scientific">Eumeta variegata</name>
    <name type="common">Bagworm moth</name>
    <name type="synonym">Eumeta japonica</name>
    <dbReference type="NCBI Taxonomy" id="151549"/>
    <lineage>
        <taxon>Eukaryota</taxon>
        <taxon>Metazoa</taxon>
        <taxon>Ecdysozoa</taxon>
        <taxon>Arthropoda</taxon>
        <taxon>Hexapoda</taxon>
        <taxon>Insecta</taxon>
        <taxon>Pterygota</taxon>
        <taxon>Neoptera</taxon>
        <taxon>Endopterygota</taxon>
        <taxon>Lepidoptera</taxon>
        <taxon>Glossata</taxon>
        <taxon>Ditrysia</taxon>
        <taxon>Tineoidea</taxon>
        <taxon>Psychidae</taxon>
        <taxon>Oiketicinae</taxon>
        <taxon>Eumeta</taxon>
    </lineage>
</organism>
<gene>
    <name evidence="1" type="ORF">EVAR_58478_1</name>
</gene>
<keyword evidence="2" id="KW-1185">Reference proteome</keyword>
<dbReference type="Proteomes" id="UP000299102">
    <property type="component" value="Unassembled WGS sequence"/>
</dbReference>
<name>A0A4C1YPE1_EUMVA</name>
<proteinExistence type="predicted"/>
<evidence type="ECO:0000313" key="2">
    <source>
        <dbReference type="Proteomes" id="UP000299102"/>
    </source>
</evidence>
<dbReference type="EMBL" id="BGZK01001302">
    <property type="protein sequence ID" value="GBP76754.1"/>
    <property type="molecule type" value="Genomic_DNA"/>
</dbReference>
<comment type="caution">
    <text evidence="1">The sequence shown here is derived from an EMBL/GenBank/DDBJ whole genome shotgun (WGS) entry which is preliminary data.</text>
</comment>
<sequence>MKASEQIDEGASTPAPRATEAVQVDDVVASTSTLDCTDVDYVRISILKTHLAAASARCTTTFTTTRNHKDFLEFKNNYTHNSLKESTILIYVKYTAVSTTQPNPIIFTSLATASTDLFDMSISP</sequence>
<dbReference type="AlphaFoldDB" id="A0A4C1YPE1"/>